<dbReference type="STRING" id="266265.Bxe_C0754"/>
<dbReference type="Gene3D" id="3.30.450.20">
    <property type="entry name" value="PAS domain"/>
    <property type="match status" value="1"/>
</dbReference>
<evidence type="ECO:0000259" key="6">
    <source>
        <dbReference type="PROSITE" id="PS50113"/>
    </source>
</evidence>
<dbReference type="PROSITE" id="PS50113">
    <property type="entry name" value="PAC"/>
    <property type="match status" value="1"/>
</dbReference>
<dbReference type="OrthoDB" id="9813412at2"/>
<evidence type="ECO:0000256" key="1">
    <source>
        <dbReference type="ARBA" id="ARBA00022679"/>
    </source>
</evidence>
<feature type="domain" description="PAC" evidence="6">
    <location>
        <begin position="90"/>
        <end position="148"/>
    </location>
</feature>
<dbReference type="PANTHER" id="PTHR24421:SF59">
    <property type="entry name" value="OXYGEN SENSOR HISTIDINE KINASE NREB"/>
    <property type="match status" value="1"/>
</dbReference>
<dbReference type="InterPro" id="IPR003594">
    <property type="entry name" value="HATPase_dom"/>
</dbReference>
<dbReference type="AlphaFoldDB" id="Q13H12"/>
<feature type="domain" description="PAS" evidence="5">
    <location>
        <begin position="21"/>
        <end position="77"/>
    </location>
</feature>
<dbReference type="InterPro" id="IPR035965">
    <property type="entry name" value="PAS-like_dom_sf"/>
</dbReference>
<dbReference type="InterPro" id="IPR000014">
    <property type="entry name" value="PAS"/>
</dbReference>
<dbReference type="RefSeq" id="WP_011493883.1">
    <property type="nucleotide sequence ID" value="NC_007953.1"/>
</dbReference>
<dbReference type="SUPFAM" id="SSF55785">
    <property type="entry name" value="PYP-like sensor domain (PAS domain)"/>
    <property type="match status" value="1"/>
</dbReference>
<dbReference type="PROSITE" id="PS50112">
    <property type="entry name" value="PAS"/>
    <property type="match status" value="1"/>
</dbReference>
<dbReference type="Pfam" id="PF02518">
    <property type="entry name" value="HATPase_c"/>
    <property type="match status" value="1"/>
</dbReference>
<dbReference type="KEGG" id="bxb:DR64_7708"/>
<dbReference type="SUPFAM" id="SSF55874">
    <property type="entry name" value="ATPase domain of HSP90 chaperone/DNA topoisomerase II/histidine kinase"/>
    <property type="match status" value="1"/>
</dbReference>
<keyword evidence="1 7" id="KW-0808">Transferase</keyword>
<sequence>MKDEVDPARSGIVSSRPHFPSDESFRLLVEAVDDYAIYMLDMSGKVVNWNAGAQRMKGYYADEIIGQHFRVFHTPEDIAAGQPDSLLAAAAADGRVASQGWRVRKDGSKFRANVVVSAIRTASGELCGFAKVTQDLTEQNRLAEFEQLRRLATHIQATREEEQIRIARELHDDLGQQLAALKMALADLETILRDNGAIAALTLTHTKDMHHLIDVTVASLRRIAAGLRPIVLETLGLVPALEWLIGDFTQRYHIDVNARIQTDDMNVSEAASEALFHIIQEALTNVARHAHADEVTVELARGGRTCVLRVEDNGQGMASATLPRETSFGLLGMRERVHRLNGSLSIDSTPGCGFRIAITFPLETLERVPPGRPGTSAPSVSPSY</sequence>
<name>Q13H12_PARXL</name>
<dbReference type="GO" id="GO:0046983">
    <property type="term" value="F:protein dimerization activity"/>
    <property type="evidence" value="ECO:0007669"/>
    <property type="project" value="InterPro"/>
</dbReference>
<keyword evidence="8" id="KW-1185">Reference proteome</keyword>
<dbReference type="PANTHER" id="PTHR24421">
    <property type="entry name" value="NITRATE/NITRITE SENSOR PROTEIN NARX-RELATED"/>
    <property type="match status" value="1"/>
</dbReference>
<evidence type="ECO:0000313" key="8">
    <source>
        <dbReference type="Proteomes" id="UP000001817"/>
    </source>
</evidence>
<evidence type="ECO:0000259" key="5">
    <source>
        <dbReference type="PROSITE" id="PS50112"/>
    </source>
</evidence>
<dbReference type="GO" id="GO:0016020">
    <property type="term" value="C:membrane"/>
    <property type="evidence" value="ECO:0007669"/>
    <property type="project" value="InterPro"/>
</dbReference>
<evidence type="ECO:0000256" key="2">
    <source>
        <dbReference type="ARBA" id="ARBA00022777"/>
    </source>
</evidence>
<evidence type="ECO:0000259" key="4">
    <source>
        <dbReference type="PROSITE" id="PS50109"/>
    </source>
</evidence>
<dbReference type="Pfam" id="PF07730">
    <property type="entry name" value="HisKA_3"/>
    <property type="match status" value="1"/>
</dbReference>
<dbReference type="eggNOG" id="COG4585">
    <property type="taxonomic scope" value="Bacteria"/>
</dbReference>
<keyword evidence="2 7" id="KW-0418">Kinase</keyword>
<dbReference type="Gene3D" id="3.30.565.10">
    <property type="entry name" value="Histidine kinase-like ATPase, C-terminal domain"/>
    <property type="match status" value="1"/>
</dbReference>
<dbReference type="EC" id="2.7.13.3" evidence="7"/>
<dbReference type="Gene3D" id="1.20.5.1930">
    <property type="match status" value="1"/>
</dbReference>
<dbReference type="InterPro" id="IPR005467">
    <property type="entry name" value="His_kinase_dom"/>
</dbReference>
<feature type="domain" description="Histidine kinase" evidence="4">
    <location>
        <begin position="165"/>
        <end position="364"/>
    </location>
</feature>
<dbReference type="InterPro" id="IPR036890">
    <property type="entry name" value="HATPase_C_sf"/>
</dbReference>
<protein>
    <submittedName>
        <fullName evidence="7">PAS/PAC sensor signal transduction histidine kinase</fullName>
        <ecNumber evidence="7">2.7.13.3</ecNumber>
    </submittedName>
</protein>
<dbReference type="PROSITE" id="PS50109">
    <property type="entry name" value="HIS_KIN"/>
    <property type="match status" value="1"/>
</dbReference>
<gene>
    <name evidence="7" type="ORF">Bxe_C0754</name>
</gene>
<accession>Q13H12</accession>
<dbReference type="InterPro" id="IPR000700">
    <property type="entry name" value="PAS-assoc_C"/>
</dbReference>
<reference evidence="7 8" key="1">
    <citation type="journal article" date="2006" name="Proc. Natl. Acad. Sci. U.S.A.">
        <title>Burkholderia xenovorans LB400 harbors a multi-replicon, 9.73-Mbp genome shaped for versatility.</title>
        <authorList>
            <person name="Chain P.S."/>
            <person name="Denef V.J."/>
            <person name="Konstantinidis K.T."/>
            <person name="Vergez L.M."/>
            <person name="Agullo L."/>
            <person name="Reyes V.L."/>
            <person name="Hauser L."/>
            <person name="Cordova M."/>
            <person name="Gomez L."/>
            <person name="Gonzalez M."/>
            <person name="Land M."/>
            <person name="Lao V."/>
            <person name="Larimer F."/>
            <person name="LiPuma J.J."/>
            <person name="Mahenthiralingam E."/>
            <person name="Malfatti S.A."/>
            <person name="Marx C.J."/>
            <person name="Parnell J.J."/>
            <person name="Ramette A."/>
            <person name="Richardson P."/>
            <person name="Seeger M."/>
            <person name="Smith D."/>
            <person name="Spilker T."/>
            <person name="Sul W.J."/>
            <person name="Tsoi T.V."/>
            <person name="Ulrich L.E."/>
            <person name="Zhulin I.B."/>
            <person name="Tiedje J.M."/>
        </authorList>
    </citation>
    <scope>NUCLEOTIDE SEQUENCE [LARGE SCALE GENOMIC DNA]</scope>
    <source>
        <strain evidence="7 8">LB400</strain>
    </source>
</reference>
<dbReference type="KEGG" id="bxe:Bxe_C0754"/>
<proteinExistence type="predicted"/>
<dbReference type="CDD" id="cd00130">
    <property type="entry name" value="PAS"/>
    <property type="match status" value="1"/>
</dbReference>
<dbReference type="InterPro" id="IPR011712">
    <property type="entry name" value="Sig_transdc_His_kin_sub3_dim/P"/>
</dbReference>
<dbReference type="NCBIfam" id="TIGR00229">
    <property type="entry name" value="sensory_box"/>
    <property type="match status" value="1"/>
</dbReference>
<keyword evidence="3" id="KW-0902">Two-component regulatory system</keyword>
<evidence type="ECO:0000313" key="7">
    <source>
        <dbReference type="EMBL" id="ABE36627.1"/>
    </source>
</evidence>
<dbReference type="GO" id="GO:0000155">
    <property type="term" value="F:phosphorelay sensor kinase activity"/>
    <property type="evidence" value="ECO:0007669"/>
    <property type="project" value="InterPro"/>
</dbReference>
<dbReference type="Proteomes" id="UP000001817">
    <property type="component" value="Chromosome 3"/>
</dbReference>
<organism evidence="7 8">
    <name type="scientific">Paraburkholderia xenovorans (strain LB400)</name>
    <dbReference type="NCBI Taxonomy" id="266265"/>
    <lineage>
        <taxon>Bacteria</taxon>
        <taxon>Pseudomonadati</taxon>
        <taxon>Pseudomonadota</taxon>
        <taxon>Betaproteobacteria</taxon>
        <taxon>Burkholderiales</taxon>
        <taxon>Burkholderiaceae</taxon>
        <taxon>Paraburkholderia</taxon>
    </lineage>
</organism>
<dbReference type="Pfam" id="PF13426">
    <property type="entry name" value="PAS_9"/>
    <property type="match status" value="1"/>
</dbReference>
<dbReference type="CDD" id="cd16917">
    <property type="entry name" value="HATPase_UhpB-NarQ-NarX-like"/>
    <property type="match status" value="1"/>
</dbReference>
<dbReference type="PATRIC" id="fig|266265.5.peg.8499"/>
<dbReference type="SMART" id="SM00387">
    <property type="entry name" value="HATPase_c"/>
    <property type="match status" value="1"/>
</dbReference>
<evidence type="ECO:0000256" key="3">
    <source>
        <dbReference type="ARBA" id="ARBA00023012"/>
    </source>
</evidence>
<dbReference type="InterPro" id="IPR050482">
    <property type="entry name" value="Sensor_HK_TwoCompSys"/>
</dbReference>
<dbReference type="EMBL" id="CP000272">
    <property type="protein sequence ID" value="ABE36627.1"/>
    <property type="molecule type" value="Genomic_DNA"/>
</dbReference>